<proteinExistence type="predicted"/>
<sequence>MDLIFFDTSSNEDTLDMGEVGALNRILTFDSGRAIMDPSFSKNGHRSRGSGRCAAVKSRVARGSSEVTLLEKWLDVLIAAAAHTYTSAKVSFPQLDNSTDNSGGCKEKATKTKSKKPAKLNSKILANHDDVSDVDLPEPKDNQKGGANTHPLLLEGLRRCYLLDKGQEKSSSPTENYPPEQSKSFVVSQVSKGCNTTWVMPRNKERILEHLFKCGWIGSALRKGACCELGKNAIGPPAHISLVDEDSESLSHVDSADEDDKKSKPGPHAATKKFYP</sequence>
<dbReference type="OrthoDB" id="3236755at2759"/>
<feature type="compositionally biased region" description="Basic and acidic residues" evidence="1">
    <location>
        <begin position="126"/>
        <end position="143"/>
    </location>
</feature>
<comment type="caution">
    <text evidence="2">The sequence shown here is derived from an EMBL/GenBank/DDBJ whole genome shotgun (WGS) entry which is preliminary data.</text>
</comment>
<gene>
    <name evidence="2" type="ORF">AZE42_05721</name>
</gene>
<protein>
    <submittedName>
        <fullName evidence="2">Uncharacterized protein</fullName>
    </submittedName>
</protein>
<evidence type="ECO:0000256" key="1">
    <source>
        <dbReference type="SAM" id="MobiDB-lite"/>
    </source>
</evidence>
<feature type="region of interest" description="Disordered" evidence="1">
    <location>
        <begin position="243"/>
        <end position="276"/>
    </location>
</feature>
<feature type="compositionally biased region" description="Basic and acidic residues" evidence="1">
    <location>
        <begin position="249"/>
        <end position="263"/>
    </location>
</feature>
<keyword evidence="3" id="KW-1185">Reference proteome</keyword>
<dbReference type="AlphaFoldDB" id="A0A1J8R977"/>
<organism evidence="2 3">
    <name type="scientific">Rhizopogon vesiculosus</name>
    <dbReference type="NCBI Taxonomy" id="180088"/>
    <lineage>
        <taxon>Eukaryota</taxon>
        <taxon>Fungi</taxon>
        <taxon>Dikarya</taxon>
        <taxon>Basidiomycota</taxon>
        <taxon>Agaricomycotina</taxon>
        <taxon>Agaricomycetes</taxon>
        <taxon>Agaricomycetidae</taxon>
        <taxon>Boletales</taxon>
        <taxon>Suillineae</taxon>
        <taxon>Rhizopogonaceae</taxon>
        <taxon>Rhizopogon</taxon>
    </lineage>
</organism>
<dbReference type="EMBL" id="LVVM01000546">
    <property type="protein sequence ID" value="OJA20436.1"/>
    <property type="molecule type" value="Genomic_DNA"/>
</dbReference>
<feature type="region of interest" description="Disordered" evidence="1">
    <location>
        <begin position="92"/>
        <end position="150"/>
    </location>
</feature>
<feature type="compositionally biased region" description="Polar residues" evidence="1">
    <location>
        <begin position="92"/>
        <end position="102"/>
    </location>
</feature>
<dbReference type="Proteomes" id="UP000183567">
    <property type="component" value="Unassembled WGS sequence"/>
</dbReference>
<reference evidence="2 3" key="1">
    <citation type="submission" date="2016-03" db="EMBL/GenBank/DDBJ databases">
        <title>Comparative genomics of the ectomycorrhizal sister species Rhizopogon vinicolor and Rhizopogon vesiculosus (Basidiomycota: Boletales) reveals a divergence of the mating type B locus.</title>
        <authorList>
            <person name="Mujic A.B."/>
            <person name="Kuo A."/>
            <person name="Tritt A."/>
            <person name="Lipzen A."/>
            <person name="Chen C."/>
            <person name="Johnson J."/>
            <person name="Sharma A."/>
            <person name="Barry K."/>
            <person name="Grigoriev I.V."/>
            <person name="Spatafora J.W."/>
        </authorList>
    </citation>
    <scope>NUCLEOTIDE SEQUENCE [LARGE SCALE GENOMIC DNA]</scope>
    <source>
        <strain evidence="2 3">AM-OR11-056</strain>
    </source>
</reference>
<accession>A0A1J8R977</accession>
<name>A0A1J8R977_9AGAM</name>
<evidence type="ECO:0000313" key="3">
    <source>
        <dbReference type="Proteomes" id="UP000183567"/>
    </source>
</evidence>
<evidence type="ECO:0000313" key="2">
    <source>
        <dbReference type="EMBL" id="OJA20436.1"/>
    </source>
</evidence>